<keyword evidence="4" id="KW-1185">Reference proteome</keyword>
<sequence length="337" mass="37563">MENCNKIIPPHLNAEAYRTCIPEINTRSYFDYIHINAEGTSLIGCSELTGRNWNGAVSVCSKWSDKKSRMPPKKDIDLTSGSADGCFIDSSYKVLLGEDSGALSIWSTAVNAWDNWIEEMSVAEHDGAVLALDCLVPGQEYVTVGEDGNMKVWDISDLICVRNYVGAHSRAIYDVSVRPQSDANLATGSLDYYASLWDHNIAKPVLDLAKNDCGIRCLQWLDENRLFFGDEAGALSMIDVRTPKHVTKLTEFPAPVHKICCQSGSDRVSVCCDNNVLSVYEFDEDCKLKMIYENSRLHNNNIRGMAWDVEDKNVLHTVGWDSEIRVHNIGSADPRVC</sequence>
<dbReference type="InterPro" id="IPR036322">
    <property type="entry name" value="WD40_repeat_dom_sf"/>
</dbReference>
<evidence type="ECO:0000256" key="2">
    <source>
        <dbReference type="ARBA" id="ARBA00022490"/>
    </source>
</evidence>
<feature type="repeat" description="WD" evidence="3">
    <location>
        <begin position="165"/>
        <end position="198"/>
    </location>
</feature>
<dbReference type="SUPFAM" id="SSF50978">
    <property type="entry name" value="WD40 repeat-like"/>
    <property type="match status" value="1"/>
</dbReference>
<proteinExistence type="predicted"/>
<evidence type="ECO:0000313" key="5">
    <source>
        <dbReference type="RefSeq" id="XP_052737650.1"/>
    </source>
</evidence>
<organism evidence="4 5">
    <name type="scientific">Bicyclus anynana</name>
    <name type="common">Squinting bush brown butterfly</name>
    <dbReference type="NCBI Taxonomy" id="110368"/>
    <lineage>
        <taxon>Eukaryota</taxon>
        <taxon>Metazoa</taxon>
        <taxon>Ecdysozoa</taxon>
        <taxon>Arthropoda</taxon>
        <taxon>Hexapoda</taxon>
        <taxon>Insecta</taxon>
        <taxon>Pterygota</taxon>
        <taxon>Neoptera</taxon>
        <taxon>Endopterygota</taxon>
        <taxon>Lepidoptera</taxon>
        <taxon>Glossata</taxon>
        <taxon>Ditrysia</taxon>
        <taxon>Papilionoidea</taxon>
        <taxon>Nymphalidae</taxon>
        <taxon>Satyrinae</taxon>
        <taxon>Satyrini</taxon>
        <taxon>Mycalesina</taxon>
        <taxon>Bicyclus</taxon>
    </lineage>
</organism>
<dbReference type="SMART" id="SM00320">
    <property type="entry name" value="WD40"/>
    <property type="match status" value="5"/>
</dbReference>
<keyword evidence="3" id="KW-0853">WD repeat</keyword>
<dbReference type="PANTHER" id="PTHR46853:SF1">
    <property type="entry name" value="METHYLOSOME PROTEIN 50"/>
    <property type="match status" value="1"/>
</dbReference>
<dbReference type="GeneID" id="112054849"/>
<evidence type="ECO:0000256" key="3">
    <source>
        <dbReference type="PROSITE-ProRule" id="PRU00221"/>
    </source>
</evidence>
<dbReference type="Gene3D" id="2.130.10.10">
    <property type="entry name" value="YVTN repeat-like/Quinoprotein amine dehydrogenase"/>
    <property type="match status" value="1"/>
</dbReference>
<gene>
    <name evidence="5" type="primary">LOC112054849</name>
</gene>
<dbReference type="InterPro" id="IPR052139">
    <property type="entry name" value="Methylosome_Comp_WDR77"/>
</dbReference>
<name>A0ABM3LF09_BICAN</name>
<accession>A0ABM3LF09</accession>
<evidence type="ECO:0000256" key="1">
    <source>
        <dbReference type="ARBA" id="ARBA00004496"/>
    </source>
</evidence>
<dbReference type="InterPro" id="IPR015943">
    <property type="entry name" value="WD40/YVTN_repeat-like_dom_sf"/>
</dbReference>
<comment type="subcellular location">
    <subcellularLocation>
        <location evidence="1">Cytoplasm</location>
    </subcellularLocation>
</comment>
<dbReference type="PROSITE" id="PS50082">
    <property type="entry name" value="WD_REPEATS_2"/>
    <property type="match status" value="2"/>
</dbReference>
<protein>
    <submittedName>
        <fullName evidence="5">Methylosome protein 50-like</fullName>
    </submittedName>
</protein>
<evidence type="ECO:0000313" key="4">
    <source>
        <dbReference type="Proteomes" id="UP001652582"/>
    </source>
</evidence>
<dbReference type="Pfam" id="PF00400">
    <property type="entry name" value="WD40"/>
    <property type="match status" value="2"/>
</dbReference>
<keyword evidence="2" id="KW-0963">Cytoplasm</keyword>
<dbReference type="PANTHER" id="PTHR46853">
    <property type="entry name" value="METHYLOSOME PROTEIN 50"/>
    <property type="match status" value="1"/>
</dbReference>
<reference evidence="5" key="1">
    <citation type="submission" date="2025-08" db="UniProtKB">
        <authorList>
            <consortium name="RefSeq"/>
        </authorList>
    </citation>
    <scope>IDENTIFICATION</scope>
</reference>
<dbReference type="Proteomes" id="UP001652582">
    <property type="component" value="Chromosome 5"/>
</dbReference>
<dbReference type="InterPro" id="IPR001680">
    <property type="entry name" value="WD40_rpt"/>
</dbReference>
<feature type="repeat" description="WD" evidence="3">
    <location>
        <begin position="122"/>
        <end position="163"/>
    </location>
</feature>
<dbReference type="RefSeq" id="XP_052737650.1">
    <property type="nucleotide sequence ID" value="XM_052881690.1"/>
</dbReference>